<dbReference type="Proteomes" id="UP001060215">
    <property type="component" value="Chromosome 2"/>
</dbReference>
<accession>A0ACC0I938</accession>
<name>A0ACC0I938_9ERIC</name>
<gene>
    <name evidence="1" type="ORF">LOK49_LG04G00469</name>
</gene>
<proteinExistence type="predicted"/>
<keyword evidence="2" id="KW-1185">Reference proteome</keyword>
<dbReference type="EMBL" id="CM045759">
    <property type="protein sequence ID" value="KAI8020466.1"/>
    <property type="molecule type" value="Genomic_DNA"/>
</dbReference>
<reference evidence="1 2" key="1">
    <citation type="journal article" date="2022" name="Plant J.">
        <title>Chromosome-level genome of Camellia lanceoleosa provides a valuable resource for understanding genome evolution and self-incompatibility.</title>
        <authorList>
            <person name="Gong W."/>
            <person name="Xiao S."/>
            <person name="Wang L."/>
            <person name="Liao Z."/>
            <person name="Chang Y."/>
            <person name="Mo W."/>
            <person name="Hu G."/>
            <person name="Li W."/>
            <person name="Zhao G."/>
            <person name="Zhu H."/>
            <person name="Hu X."/>
            <person name="Ji K."/>
            <person name="Xiang X."/>
            <person name="Song Q."/>
            <person name="Yuan D."/>
            <person name="Jin S."/>
            <person name="Zhang L."/>
        </authorList>
    </citation>
    <scope>NUCLEOTIDE SEQUENCE [LARGE SCALE GENOMIC DNA]</scope>
    <source>
        <strain evidence="1">SQ_2022a</strain>
    </source>
</reference>
<protein>
    <submittedName>
        <fullName evidence="1">Uncharacterized protein</fullName>
    </submittedName>
</protein>
<organism evidence="1 2">
    <name type="scientific">Camellia lanceoleosa</name>
    <dbReference type="NCBI Taxonomy" id="1840588"/>
    <lineage>
        <taxon>Eukaryota</taxon>
        <taxon>Viridiplantae</taxon>
        <taxon>Streptophyta</taxon>
        <taxon>Embryophyta</taxon>
        <taxon>Tracheophyta</taxon>
        <taxon>Spermatophyta</taxon>
        <taxon>Magnoliopsida</taxon>
        <taxon>eudicotyledons</taxon>
        <taxon>Gunneridae</taxon>
        <taxon>Pentapetalae</taxon>
        <taxon>asterids</taxon>
        <taxon>Ericales</taxon>
        <taxon>Theaceae</taxon>
        <taxon>Camellia</taxon>
    </lineage>
</organism>
<comment type="caution">
    <text evidence="1">The sequence shown here is derived from an EMBL/GenBank/DDBJ whole genome shotgun (WGS) entry which is preliminary data.</text>
</comment>
<sequence length="150" mass="16462">MASSASLPIISGGLSISTSLSSSSFSSSIHHSSTVFKWGLRRDQDTKLFTRRTKGQAVRVLANPNLTPRKAEKKEVIMVDPLEAKRLAAKQMAEIKEKETLKRRREIEAINGAWAMIGLTAGLVIEGHTGNSILSQLAGYWAAIVHFFVR</sequence>
<evidence type="ECO:0000313" key="2">
    <source>
        <dbReference type="Proteomes" id="UP001060215"/>
    </source>
</evidence>
<evidence type="ECO:0000313" key="1">
    <source>
        <dbReference type="EMBL" id="KAI8020466.1"/>
    </source>
</evidence>